<evidence type="ECO:0000313" key="14">
    <source>
        <dbReference type="EMBL" id="NWN45682.1"/>
    </source>
</evidence>
<dbReference type="Gene3D" id="3.40.50.300">
    <property type="entry name" value="P-loop containing nucleotide triphosphate hydrolases"/>
    <property type="match status" value="2"/>
</dbReference>
<dbReference type="Pfam" id="PF13361">
    <property type="entry name" value="UvrD_C"/>
    <property type="match status" value="1"/>
</dbReference>
<keyword evidence="7" id="KW-0413">Isomerase</keyword>
<evidence type="ECO:0000256" key="4">
    <source>
        <dbReference type="ARBA" id="ARBA00022806"/>
    </source>
</evidence>
<dbReference type="EC" id="5.6.2.4" evidence="9"/>
<dbReference type="PANTHER" id="PTHR11070:SF2">
    <property type="entry name" value="ATP-DEPENDENT DNA HELICASE SRS2"/>
    <property type="match status" value="1"/>
</dbReference>
<dbReference type="RefSeq" id="WP_178734083.1">
    <property type="nucleotide sequence ID" value="NZ_JABUOH010000030.1"/>
</dbReference>
<evidence type="ECO:0000259" key="12">
    <source>
        <dbReference type="PROSITE" id="PS51198"/>
    </source>
</evidence>
<proteinExistence type="inferred from homology"/>
<dbReference type="Gene3D" id="1.10.486.10">
    <property type="entry name" value="PCRA, domain 4"/>
    <property type="match status" value="1"/>
</dbReference>
<comment type="caution">
    <text evidence="14">The sequence shown here is derived from an EMBL/GenBank/DDBJ whole genome shotgun (WGS) entry which is preliminary data.</text>
</comment>
<dbReference type="GO" id="GO:0000725">
    <property type="term" value="P:recombinational repair"/>
    <property type="evidence" value="ECO:0007669"/>
    <property type="project" value="TreeGrafter"/>
</dbReference>
<keyword evidence="3 11" id="KW-0378">Hydrolase</keyword>
<evidence type="ECO:0000256" key="7">
    <source>
        <dbReference type="ARBA" id="ARBA00023235"/>
    </source>
</evidence>
<evidence type="ECO:0000256" key="6">
    <source>
        <dbReference type="ARBA" id="ARBA00023125"/>
    </source>
</evidence>
<dbReference type="GO" id="GO:0005524">
    <property type="term" value="F:ATP binding"/>
    <property type="evidence" value="ECO:0007669"/>
    <property type="project" value="UniProtKB-UniRule"/>
</dbReference>
<evidence type="ECO:0000256" key="1">
    <source>
        <dbReference type="ARBA" id="ARBA00009922"/>
    </source>
</evidence>
<feature type="binding site" evidence="11">
    <location>
        <begin position="29"/>
        <end position="36"/>
    </location>
    <ligand>
        <name>ATP</name>
        <dbReference type="ChEBI" id="CHEBI:30616"/>
    </ligand>
</feature>
<evidence type="ECO:0000256" key="11">
    <source>
        <dbReference type="PROSITE-ProRule" id="PRU00560"/>
    </source>
</evidence>
<dbReference type="GO" id="GO:0016787">
    <property type="term" value="F:hydrolase activity"/>
    <property type="evidence" value="ECO:0007669"/>
    <property type="project" value="UniProtKB-UniRule"/>
</dbReference>
<comment type="similarity">
    <text evidence="1">Belongs to the helicase family. UvrD subfamily.</text>
</comment>
<evidence type="ECO:0000256" key="2">
    <source>
        <dbReference type="ARBA" id="ARBA00022741"/>
    </source>
</evidence>
<dbReference type="AlphaFoldDB" id="A0A851H9S0"/>
<dbReference type="InterPro" id="IPR014016">
    <property type="entry name" value="UvrD-like_ATP-bd"/>
</dbReference>
<gene>
    <name evidence="14" type="ORF">HR065_01105</name>
</gene>
<dbReference type="PANTHER" id="PTHR11070">
    <property type="entry name" value="UVRD / RECB / PCRA DNA HELICASE FAMILY MEMBER"/>
    <property type="match status" value="1"/>
</dbReference>
<evidence type="ECO:0000256" key="3">
    <source>
        <dbReference type="ARBA" id="ARBA00022801"/>
    </source>
</evidence>
<keyword evidence="15" id="KW-1185">Reference proteome</keyword>
<dbReference type="SUPFAM" id="SSF52540">
    <property type="entry name" value="P-loop containing nucleoside triphosphate hydrolases"/>
    <property type="match status" value="1"/>
</dbReference>
<comment type="catalytic activity">
    <reaction evidence="10">
        <text>ATP + H2O = ADP + phosphate + H(+)</text>
        <dbReference type="Rhea" id="RHEA:13065"/>
        <dbReference type="ChEBI" id="CHEBI:15377"/>
        <dbReference type="ChEBI" id="CHEBI:15378"/>
        <dbReference type="ChEBI" id="CHEBI:30616"/>
        <dbReference type="ChEBI" id="CHEBI:43474"/>
        <dbReference type="ChEBI" id="CHEBI:456216"/>
        <dbReference type="EC" id="5.6.2.4"/>
    </reaction>
</comment>
<dbReference type="GO" id="GO:0003677">
    <property type="term" value="F:DNA binding"/>
    <property type="evidence" value="ECO:0007669"/>
    <property type="project" value="UniProtKB-KW"/>
</dbReference>
<evidence type="ECO:0000259" key="13">
    <source>
        <dbReference type="PROSITE" id="PS51217"/>
    </source>
</evidence>
<accession>A0A851H9S0</accession>
<dbReference type="Proteomes" id="UP000568109">
    <property type="component" value="Unassembled WGS sequence"/>
</dbReference>
<dbReference type="InterPro" id="IPR014017">
    <property type="entry name" value="DNA_helicase_UvrD-like_C"/>
</dbReference>
<dbReference type="PROSITE" id="PS51198">
    <property type="entry name" value="UVRD_HELICASE_ATP_BIND"/>
    <property type="match status" value="1"/>
</dbReference>
<organism evidence="14 15">
    <name type="scientific">Candidatus Phytoplasma pruni</name>
    <dbReference type="NCBI Taxonomy" id="479893"/>
    <lineage>
        <taxon>Bacteria</taxon>
        <taxon>Bacillati</taxon>
        <taxon>Mycoplasmatota</taxon>
        <taxon>Mollicutes</taxon>
        <taxon>Acholeplasmatales</taxon>
        <taxon>Acholeplasmataceae</taxon>
        <taxon>Candidatus Phytoplasma</taxon>
        <taxon>16SrIII (X-disease group)</taxon>
    </lineage>
</organism>
<name>A0A851H9S0_9MOLU</name>
<protein>
    <recommendedName>
        <fullName evidence="9">DNA 3'-5' helicase</fullName>
        <ecNumber evidence="9">5.6.2.4</ecNumber>
    </recommendedName>
</protein>
<dbReference type="Gene3D" id="1.10.10.160">
    <property type="match status" value="1"/>
</dbReference>
<dbReference type="EMBL" id="JABUOH010000030">
    <property type="protein sequence ID" value="NWN45682.1"/>
    <property type="molecule type" value="Genomic_DNA"/>
</dbReference>
<dbReference type="GO" id="GO:0033202">
    <property type="term" value="C:DNA helicase complex"/>
    <property type="evidence" value="ECO:0007669"/>
    <property type="project" value="TreeGrafter"/>
</dbReference>
<feature type="domain" description="UvrD-like helicase C-terminal" evidence="13">
    <location>
        <begin position="284"/>
        <end position="560"/>
    </location>
</feature>
<keyword evidence="4 11" id="KW-0347">Helicase</keyword>
<evidence type="ECO:0000313" key="15">
    <source>
        <dbReference type="Proteomes" id="UP000568109"/>
    </source>
</evidence>
<dbReference type="InterPro" id="IPR027417">
    <property type="entry name" value="P-loop_NTPase"/>
</dbReference>
<dbReference type="CDD" id="cd17932">
    <property type="entry name" value="DEXQc_UvrD"/>
    <property type="match status" value="1"/>
</dbReference>
<reference evidence="14 15" key="1">
    <citation type="submission" date="2020-06" db="EMBL/GenBank/DDBJ databases">
        <title>Draft genome sequence of Candidatus Phytoplasma pruni (X-disease group, subgroup 16SrIII-B) strain ChTDIII from Argentina.</title>
        <authorList>
            <person name="Fernandez F.D."/>
            <person name="Zuebert C."/>
            <person name="Huettel B."/>
            <person name="Kube M."/>
            <person name="Conci L.R."/>
        </authorList>
    </citation>
    <scope>NUCLEOTIDE SEQUENCE [LARGE SCALE GENOMIC DNA]</scope>
    <source>
        <strain evidence="14 15">ChTDIII</strain>
    </source>
</reference>
<dbReference type="InterPro" id="IPR013986">
    <property type="entry name" value="DExx_box_DNA_helicase_dom_sf"/>
</dbReference>
<evidence type="ECO:0000256" key="9">
    <source>
        <dbReference type="ARBA" id="ARBA00034808"/>
    </source>
</evidence>
<dbReference type="CDD" id="cd18807">
    <property type="entry name" value="SF1_C_UvrD"/>
    <property type="match status" value="1"/>
</dbReference>
<evidence type="ECO:0000256" key="8">
    <source>
        <dbReference type="ARBA" id="ARBA00034617"/>
    </source>
</evidence>
<dbReference type="GO" id="GO:0005829">
    <property type="term" value="C:cytosol"/>
    <property type="evidence" value="ECO:0007669"/>
    <property type="project" value="TreeGrafter"/>
</dbReference>
<dbReference type="PROSITE" id="PS51217">
    <property type="entry name" value="UVRD_HELICASE_CTER"/>
    <property type="match status" value="1"/>
</dbReference>
<feature type="domain" description="UvrD-like helicase ATP-binding" evidence="12">
    <location>
        <begin position="8"/>
        <end position="283"/>
    </location>
</feature>
<keyword evidence="5 11" id="KW-0067">ATP-binding</keyword>
<comment type="catalytic activity">
    <reaction evidence="8">
        <text>Couples ATP hydrolysis with the unwinding of duplex DNA by translocating in the 3'-5' direction.</text>
        <dbReference type="EC" id="5.6.2.4"/>
    </reaction>
</comment>
<dbReference type="GO" id="GO:0043138">
    <property type="term" value="F:3'-5' DNA helicase activity"/>
    <property type="evidence" value="ECO:0007669"/>
    <property type="project" value="UniProtKB-EC"/>
</dbReference>
<keyword evidence="2 11" id="KW-0547">Nucleotide-binding</keyword>
<dbReference type="Pfam" id="PF00580">
    <property type="entry name" value="UvrD-helicase"/>
    <property type="match status" value="1"/>
</dbReference>
<evidence type="ECO:0000256" key="5">
    <source>
        <dbReference type="ARBA" id="ARBA00022840"/>
    </source>
</evidence>
<evidence type="ECO:0000256" key="10">
    <source>
        <dbReference type="ARBA" id="ARBA00048988"/>
    </source>
</evidence>
<sequence>MLEKSWLETLNPQQKQAVIYTEGALYVIAGAGTGKTKTLTSRIAYLIQQLNVPYDQFLAITFTNNAAKEMKNRVQSIIQIPNAALNIYTFHAFGFQVLKRFINRLSYGYDSRFNILDDNDSKKIIKDVVKALNLDSEKYLPSFLKKQIYLIKTKNPHRKDAPPMDHHIEKIYNAYQTYLKNNNLIDFDDLIIYTYELFLNYPEIRTFYQNKFLHVLVDEFQDTDFHQYQILKLLAEKHRNLFAVGDPDQNIYSFRGASKENNDLFVQDFQAKKIILEQNYRSTNNILKKANLLIKKNHNGFGKELKSSLGDGSEVFFNQFFNANLEADFVIKEIDRLVAKNQYRYGDIAILYRYNTLERLFENNLMKKGIPYKILGNISFYQRKEIKDLIAYLKVLMDTDQNFYLQRIINVPSRKIGKVTFQKIEEISQKQNLSFFEALNHYPPDSKIIKHIVAFQTLIQKMKDKLQSPSFNKLEEIVDYVDKTVGYSDALREKPDSLETQNALDYIQELKNVFAEANTEFEGTVLEKLNQLLDQISLYSQDKRDGNDQVKLATVHKVKGMEFKVVFIIGFEENIFPLNNSKDPDDTFDLEEERRLAYVAITRAKERLYLTSVAQRMKYGQFVKLEISSFVKEMNFPLTNPNEAYFNKTMKIRPHNPHQASLYQIGDKVEHNAFGRGTVIEIKIPLITISFLPPYGIKKLDIKHPSFKKVESLASALQKQNPPFDE</sequence>
<dbReference type="InterPro" id="IPR000212">
    <property type="entry name" value="DNA_helicase_UvrD/REP"/>
</dbReference>
<keyword evidence="6" id="KW-0238">DNA-binding</keyword>